<dbReference type="EMBL" id="CP031376">
    <property type="protein sequence ID" value="AXK51747.1"/>
    <property type="molecule type" value="Genomic_DNA"/>
</dbReference>
<dbReference type="RefSeq" id="WP_115558631.1">
    <property type="nucleotide sequence ID" value="NZ_CP031376.1"/>
</dbReference>
<organism evidence="1 2">
    <name type="scientific">Spiroplasma alleghenense</name>
    <dbReference type="NCBI Taxonomy" id="216931"/>
    <lineage>
        <taxon>Bacteria</taxon>
        <taxon>Bacillati</taxon>
        <taxon>Mycoplasmatota</taxon>
        <taxon>Mollicutes</taxon>
        <taxon>Entomoplasmatales</taxon>
        <taxon>Spiroplasmataceae</taxon>
        <taxon>Spiroplasma</taxon>
    </lineage>
</organism>
<sequence>MKKLLSILAASTLTITTPLSVISCSPKKIEEKNEYDFDEIRKELIEKLQLALNQNINNDFKDIFYLSEPKSNEVFKYSTWSKMLSLSEKNQTLELNSKTTAFKEISSELRDRINWQVFLNAVQTEILSNVNYKPILVDGKNPFTQGFEISKIQLVNQEDMIIALHLGLETQIEILDNANEKIYETLKTNILINYIAENDEIPDANEIEEFADQVTNQVQESRASDFAFKSNAGGSDKILEDIKNNSNYEEIFSEVISEEAENQNNSNFKNLKFKSGSGLAQGVAANSIFADTGSQTYWWANEEEQNEMLRAAMLNGGEDIKNLVTAISDDTQNIWTVSYENDWVTEQINGDTQYGKIFNIYILEFFLYKKNDYNANKLLELIEKENSKFMLDSTVDEGVIGVVPTYINDAKLEFKNLSGTPLEIALPKTFFISKQTTTYSGSRELLEKFITANIDFQREFFQMDKVKAQYESLDFAFFKKPKNLAELKTDEFILTESNQYFETIFETAYEDAALKNPDIIDFVNAYWIYGGSGNRFGEYFKIDDAGGVYFYNKNTYDDNYQMVSKRISVQAIHRRTTTTASLYNGKFNGTNRFYSEFFYHFQNQEFGKGSNFKLID</sequence>
<dbReference type="InterPro" id="IPR054816">
    <property type="entry name" value="Lipoprotein_mollicutes-type_CS"/>
</dbReference>
<evidence type="ECO:0008006" key="3">
    <source>
        <dbReference type="Google" id="ProtNLM"/>
    </source>
</evidence>
<dbReference type="NCBIfam" id="NF038029">
    <property type="entry name" value="LP_plasma"/>
    <property type="match status" value="1"/>
</dbReference>
<evidence type="ECO:0000313" key="2">
    <source>
        <dbReference type="Proteomes" id="UP000254792"/>
    </source>
</evidence>
<dbReference type="AlphaFoldDB" id="A0A345Z568"/>
<name>A0A345Z568_9MOLU</name>
<evidence type="ECO:0000313" key="1">
    <source>
        <dbReference type="EMBL" id="AXK51747.1"/>
    </source>
</evidence>
<keyword evidence="2" id="KW-1185">Reference proteome</keyword>
<proteinExistence type="predicted"/>
<protein>
    <recommendedName>
        <fullName evidence="3">Lipoprotein</fullName>
    </recommendedName>
</protein>
<dbReference type="OrthoDB" id="387107at2"/>
<accession>A0A345Z568</accession>
<reference evidence="1 2" key="1">
    <citation type="submission" date="2018-07" db="EMBL/GenBank/DDBJ databases">
        <title>Complete genome sequence of Spiroplasma alleghenense PLHS-1 (ATCC 51752).</title>
        <authorList>
            <person name="Chou L."/>
            <person name="Lee T.-Y."/>
            <person name="Tsai Y.-M."/>
            <person name="Kuo C.-H."/>
        </authorList>
    </citation>
    <scope>NUCLEOTIDE SEQUENCE [LARGE SCALE GENOMIC DNA]</scope>
    <source>
        <strain evidence="1 2">PLHS-1</strain>
    </source>
</reference>
<dbReference type="PROSITE" id="PS51257">
    <property type="entry name" value="PROKAR_LIPOPROTEIN"/>
    <property type="match status" value="1"/>
</dbReference>
<dbReference type="KEGG" id="salx:SALLE_v1c10770"/>
<gene>
    <name evidence="1" type="ORF">SALLE_v1c10770</name>
</gene>
<dbReference type="Proteomes" id="UP000254792">
    <property type="component" value="Chromosome"/>
</dbReference>